<name>A0ABV2N601_9HYPH</name>
<proteinExistence type="predicted"/>
<dbReference type="Gene3D" id="3.40.50.2300">
    <property type="match status" value="1"/>
</dbReference>
<dbReference type="RefSeq" id="WP_354198838.1">
    <property type="nucleotide sequence ID" value="NZ_JBEPML010000022.1"/>
</dbReference>
<dbReference type="InterPro" id="IPR050595">
    <property type="entry name" value="Bact_response_regulator"/>
</dbReference>
<dbReference type="Proteomes" id="UP001549076">
    <property type="component" value="Unassembled WGS sequence"/>
</dbReference>
<dbReference type="PANTHER" id="PTHR44591">
    <property type="entry name" value="STRESS RESPONSE REGULATOR PROTEIN 1"/>
    <property type="match status" value="1"/>
</dbReference>
<keyword evidence="1 2" id="KW-0597">Phosphoprotein</keyword>
<comment type="caution">
    <text evidence="4">The sequence shown here is derived from an EMBL/GenBank/DDBJ whole genome shotgun (WGS) entry which is preliminary data.</text>
</comment>
<keyword evidence="5" id="KW-1185">Reference proteome</keyword>
<evidence type="ECO:0000313" key="5">
    <source>
        <dbReference type="Proteomes" id="UP001549076"/>
    </source>
</evidence>
<feature type="modified residue" description="4-aspartylphosphate" evidence="2">
    <location>
        <position position="56"/>
    </location>
</feature>
<dbReference type="SMART" id="SM00448">
    <property type="entry name" value="REC"/>
    <property type="match status" value="1"/>
</dbReference>
<evidence type="ECO:0000256" key="2">
    <source>
        <dbReference type="PROSITE-ProRule" id="PRU00169"/>
    </source>
</evidence>
<dbReference type="InterPro" id="IPR001789">
    <property type="entry name" value="Sig_transdc_resp-reg_receiver"/>
</dbReference>
<dbReference type="PANTHER" id="PTHR44591:SF25">
    <property type="entry name" value="CHEMOTAXIS TWO-COMPONENT RESPONSE REGULATOR"/>
    <property type="match status" value="1"/>
</dbReference>
<dbReference type="PROSITE" id="PS50110">
    <property type="entry name" value="RESPONSE_REGULATORY"/>
    <property type="match status" value="1"/>
</dbReference>
<evidence type="ECO:0000256" key="1">
    <source>
        <dbReference type="ARBA" id="ARBA00022553"/>
    </source>
</evidence>
<dbReference type="EMBL" id="JBEPML010000022">
    <property type="protein sequence ID" value="MET3794249.1"/>
    <property type="molecule type" value="Genomic_DNA"/>
</dbReference>
<evidence type="ECO:0000313" key="4">
    <source>
        <dbReference type="EMBL" id="MET3794249.1"/>
    </source>
</evidence>
<dbReference type="SUPFAM" id="SSF52172">
    <property type="entry name" value="CheY-like"/>
    <property type="match status" value="1"/>
</dbReference>
<dbReference type="Pfam" id="PF00072">
    <property type="entry name" value="Response_reg"/>
    <property type="match status" value="1"/>
</dbReference>
<gene>
    <name evidence="4" type="ORF">ABID37_004489</name>
</gene>
<evidence type="ECO:0000259" key="3">
    <source>
        <dbReference type="PROSITE" id="PS50110"/>
    </source>
</evidence>
<feature type="domain" description="Response regulatory" evidence="3">
    <location>
        <begin position="7"/>
        <end position="121"/>
    </location>
</feature>
<protein>
    <submittedName>
        <fullName evidence="4">FixJ family two-component response regulator</fullName>
    </submittedName>
</protein>
<dbReference type="InterPro" id="IPR011006">
    <property type="entry name" value="CheY-like_superfamily"/>
</dbReference>
<reference evidence="4 5" key="1">
    <citation type="submission" date="2024-06" db="EMBL/GenBank/DDBJ databases">
        <title>Genomic Encyclopedia of Type Strains, Phase IV (KMG-IV): sequencing the most valuable type-strain genomes for metagenomic binning, comparative biology and taxonomic classification.</title>
        <authorList>
            <person name="Goeker M."/>
        </authorList>
    </citation>
    <scope>NUCLEOTIDE SEQUENCE [LARGE SCALE GENOMIC DNA]</scope>
    <source>
        <strain evidence="4 5">DSM 27865</strain>
    </source>
</reference>
<organism evidence="4 5">
    <name type="scientific">Aquamicrobium terrae</name>
    <dbReference type="NCBI Taxonomy" id="1324945"/>
    <lineage>
        <taxon>Bacteria</taxon>
        <taxon>Pseudomonadati</taxon>
        <taxon>Pseudomonadota</taxon>
        <taxon>Alphaproteobacteria</taxon>
        <taxon>Hyphomicrobiales</taxon>
        <taxon>Phyllobacteriaceae</taxon>
        <taxon>Aquamicrobium</taxon>
    </lineage>
</organism>
<sequence>MDVADPVIAIVDDDEFVRRALRRLIGMLSYRPVAFSSGEDFLASLAYMVPACVLLDLHMPGLNGLEVLKEMRSRSFNVPTIIISGNGRPEFRTLCIRAGAIDYLQKPLSPTILDATIQQALARRNGSAPPSN</sequence>
<accession>A0ABV2N601</accession>